<name>A0A4U1F327_MONMO</name>
<comment type="caution">
    <text evidence="14">The sequence shown here is derived from an EMBL/GenBank/DDBJ whole genome shotgun (WGS) entry which is preliminary data.</text>
</comment>
<dbReference type="PANTHER" id="PTHR24377">
    <property type="entry name" value="IP01015P-RELATED"/>
    <property type="match status" value="1"/>
</dbReference>
<comment type="subcellular location">
    <subcellularLocation>
        <location evidence="1">Nucleus</location>
    </subcellularLocation>
</comment>
<dbReference type="AlphaFoldDB" id="A0A4U1F327"/>
<organism evidence="14 15">
    <name type="scientific">Monodon monoceros</name>
    <name type="common">Narwhal</name>
    <name type="synonym">Ceratodon monodon</name>
    <dbReference type="NCBI Taxonomy" id="40151"/>
    <lineage>
        <taxon>Eukaryota</taxon>
        <taxon>Metazoa</taxon>
        <taxon>Chordata</taxon>
        <taxon>Craniata</taxon>
        <taxon>Vertebrata</taxon>
        <taxon>Euteleostomi</taxon>
        <taxon>Mammalia</taxon>
        <taxon>Eutheria</taxon>
        <taxon>Laurasiatheria</taxon>
        <taxon>Artiodactyla</taxon>
        <taxon>Whippomorpha</taxon>
        <taxon>Cetacea</taxon>
        <taxon>Odontoceti</taxon>
        <taxon>Monodontidae</taxon>
        <taxon>Monodon</taxon>
    </lineage>
</organism>
<evidence type="ECO:0000256" key="2">
    <source>
        <dbReference type="ARBA" id="ARBA00006991"/>
    </source>
</evidence>
<proteinExistence type="inferred from homology"/>
<feature type="domain" description="C2H2-type" evidence="13">
    <location>
        <begin position="244"/>
        <end position="271"/>
    </location>
</feature>
<keyword evidence="5 11" id="KW-0863">Zinc-finger</keyword>
<dbReference type="SMART" id="SM00355">
    <property type="entry name" value="ZnF_C2H2"/>
    <property type="match status" value="7"/>
</dbReference>
<accession>A0A4U1F327</accession>
<dbReference type="PROSITE" id="PS50157">
    <property type="entry name" value="ZINC_FINGER_C2H2_2"/>
    <property type="match status" value="6"/>
</dbReference>
<feature type="region of interest" description="Disordered" evidence="12">
    <location>
        <begin position="1"/>
        <end position="68"/>
    </location>
</feature>
<dbReference type="InterPro" id="IPR036236">
    <property type="entry name" value="Znf_C2H2_sf"/>
</dbReference>
<evidence type="ECO:0000256" key="6">
    <source>
        <dbReference type="ARBA" id="ARBA00022833"/>
    </source>
</evidence>
<evidence type="ECO:0000313" key="14">
    <source>
        <dbReference type="EMBL" id="TKC43638.1"/>
    </source>
</evidence>
<dbReference type="FunFam" id="3.30.160.60:FF:002343">
    <property type="entry name" value="Zinc finger protein 33A"/>
    <property type="match status" value="1"/>
</dbReference>
<dbReference type="GO" id="GO:0008270">
    <property type="term" value="F:zinc ion binding"/>
    <property type="evidence" value="ECO:0007669"/>
    <property type="project" value="UniProtKB-KW"/>
</dbReference>
<keyword evidence="6" id="KW-0862">Zinc</keyword>
<protein>
    <recommendedName>
        <fullName evidence="13">C2H2-type domain-containing protein</fullName>
    </recommendedName>
</protein>
<keyword evidence="4" id="KW-0677">Repeat</keyword>
<feature type="domain" description="C2H2-type" evidence="13">
    <location>
        <begin position="345"/>
        <end position="371"/>
    </location>
</feature>
<evidence type="ECO:0000256" key="9">
    <source>
        <dbReference type="ARBA" id="ARBA00023163"/>
    </source>
</evidence>
<feature type="domain" description="C2H2-type" evidence="13">
    <location>
        <begin position="444"/>
        <end position="471"/>
    </location>
</feature>
<dbReference type="SUPFAM" id="SSF57667">
    <property type="entry name" value="beta-beta-alpha zinc fingers"/>
    <property type="match status" value="5"/>
</dbReference>
<feature type="domain" description="C2H2-type" evidence="13">
    <location>
        <begin position="500"/>
        <end position="527"/>
    </location>
</feature>
<comment type="similarity">
    <text evidence="2">Belongs to the krueppel C2H2-type zinc-finger protein family.</text>
</comment>
<dbReference type="Proteomes" id="UP000308365">
    <property type="component" value="Unassembled WGS sequence"/>
</dbReference>
<evidence type="ECO:0000256" key="4">
    <source>
        <dbReference type="ARBA" id="ARBA00022737"/>
    </source>
</evidence>
<dbReference type="GO" id="GO:0005634">
    <property type="term" value="C:nucleus"/>
    <property type="evidence" value="ECO:0007669"/>
    <property type="project" value="UniProtKB-SubCell"/>
</dbReference>
<evidence type="ECO:0000256" key="7">
    <source>
        <dbReference type="ARBA" id="ARBA00023015"/>
    </source>
</evidence>
<feature type="region of interest" description="Disordered" evidence="12">
    <location>
        <begin position="298"/>
        <end position="323"/>
    </location>
</feature>
<evidence type="ECO:0000256" key="3">
    <source>
        <dbReference type="ARBA" id="ARBA00022723"/>
    </source>
</evidence>
<evidence type="ECO:0000256" key="8">
    <source>
        <dbReference type="ARBA" id="ARBA00023125"/>
    </source>
</evidence>
<evidence type="ECO:0000256" key="12">
    <source>
        <dbReference type="SAM" id="MobiDB-lite"/>
    </source>
</evidence>
<reference evidence="15" key="1">
    <citation type="journal article" date="2019" name="IScience">
        <title>Narwhal Genome Reveals Long-Term Low Genetic Diversity despite Current Large Abundance Size.</title>
        <authorList>
            <person name="Westbury M.V."/>
            <person name="Petersen B."/>
            <person name="Garde E."/>
            <person name="Heide-Jorgensen M.P."/>
            <person name="Lorenzen E.D."/>
        </authorList>
    </citation>
    <scope>NUCLEOTIDE SEQUENCE [LARGE SCALE GENOMIC DNA]</scope>
</reference>
<feature type="compositionally biased region" description="Polar residues" evidence="12">
    <location>
        <begin position="28"/>
        <end position="40"/>
    </location>
</feature>
<dbReference type="Gene3D" id="3.30.160.60">
    <property type="entry name" value="Classic Zinc Finger"/>
    <property type="match status" value="6"/>
</dbReference>
<evidence type="ECO:0000256" key="10">
    <source>
        <dbReference type="ARBA" id="ARBA00023242"/>
    </source>
</evidence>
<gene>
    <name evidence="14" type="ORF">EI555_003718</name>
</gene>
<evidence type="ECO:0000313" key="15">
    <source>
        <dbReference type="Proteomes" id="UP000308365"/>
    </source>
</evidence>
<dbReference type="EMBL" id="RWIC01000453">
    <property type="protein sequence ID" value="TKC43638.1"/>
    <property type="molecule type" value="Genomic_DNA"/>
</dbReference>
<dbReference type="FunFam" id="3.30.160.60:FF:000156">
    <property type="entry name" value="Zinc finger protein 568"/>
    <property type="match status" value="1"/>
</dbReference>
<keyword evidence="7" id="KW-0805">Transcription regulation</keyword>
<dbReference type="InterPro" id="IPR013087">
    <property type="entry name" value="Znf_C2H2_type"/>
</dbReference>
<keyword evidence="9" id="KW-0804">Transcription</keyword>
<dbReference type="InterPro" id="IPR050826">
    <property type="entry name" value="Krueppel_C2H2_ZnFinger"/>
</dbReference>
<sequence>AGGGHRRAAQVGRCHTVRRAQSPVCTEPKSQAGGSDTPTTGRGLDKATWPEWDQEGCPSGQGRGTDYYPIRARAPESRPMRTRGGRVPNPRKFSSAAPPLVRTRLASGRKAAVRTLQRTRKQSEMARVLQMQRPWKISVHGLLTDLVMLPIVAGSCPQVKTSGSSSQWDILENVLCSEEKISVFGENWAFHNMHDQHVTQERRLRSHLVESLCEGKEDHQCGETLNQITNLTVHKGYRTAVQPYKCTKCGKTFRDCSFQRNQQRSHPGHKPYPCEGCGQACSSVSCLNPPGETDIVEKRDKHQDAGRAAKRYMKSDSSKQSLEHKKSGKALTCPSSFQSLWTEIHVCEVCGKSFSYSQIARHVRTHTGEKPYECKECGKAFTCSTQFQEHVRMHTGEKPYEHKQCGKPSHIANPCKDTWECTLERSLLAYIRRHIKRHSGIKPYECTECGKAFISPSSLREHMRTHSGEKPYQCQHCGKVFRLQRSLQGHMITHSDEKPHQCQQCGKAFKYPISLKGHMKTHSEKKLCECQQHEKAYCYLVSLQKHMKTHTVGKLESKNSGKAIILS</sequence>
<evidence type="ECO:0000259" key="13">
    <source>
        <dbReference type="PROSITE" id="PS50157"/>
    </source>
</evidence>
<evidence type="ECO:0000256" key="1">
    <source>
        <dbReference type="ARBA" id="ARBA00004123"/>
    </source>
</evidence>
<dbReference type="FunFam" id="3.30.160.60:FF:000151">
    <property type="entry name" value="Zinc finger and SCAN domain-containing 21"/>
    <property type="match status" value="1"/>
</dbReference>
<feature type="domain" description="C2H2-type" evidence="13">
    <location>
        <begin position="472"/>
        <end position="499"/>
    </location>
</feature>
<dbReference type="Pfam" id="PF00096">
    <property type="entry name" value="zf-C2H2"/>
    <property type="match status" value="5"/>
</dbReference>
<feature type="domain" description="C2H2-type" evidence="13">
    <location>
        <begin position="372"/>
        <end position="399"/>
    </location>
</feature>
<dbReference type="GO" id="GO:0003677">
    <property type="term" value="F:DNA binding"/>
    <property type="evidence" value="ECO:0007669"/>
    <property type="project" value="UniProtKB-KW"/>
</dbReference>
<keyword evidence="8" id="KW-0238">DNA-binding</keyword>
<evidence type="ECO:0000256" key="11">
    <source>
        <dbReference type="PROSITE-ProRule" id="PRU00042"/>
    </source>
</evidence>
<dbReference type="FunFam" id="3.30.160.60:FF:001009">
    <property type="entry name" value="Zinc finger protein 26"/>
    <property type="match status" value="1"/>
</dbReference>
<keyword evidence="3" id="KW-0479">Metal-binding</keyword>
<feature type="non-terminal residue" evidence="14">
    <location>
        <position position="1"/>
    </location>
</feature>
<evidence type="ECO:0000256" key="5">
    <source>
        <dbReference type="ARBA" id="ARBA00022771"/>
    </source>
</evidence>
<keyword evidence="10" id="KW-0539">Nucleus</keyword>
<dbReference type="PROSITE" id="PS00028">
    <property type="entry name" value="ZINC_FINGER_C2H2_1"/>
    <property type="match status" value="4"/>
</dbReference>